<dbReference type="Pfam" id="PF07508">
    <property type="entry name" value="Recombinase"/>
    <property type="match status" value="1"/>
</dbReference>
<keyword evidence="3" id="KW-0233">DNA recombination</keyword>
<dbReference type="PROSITE" id="PS51736">
    <property type="entry name" value="RECOMBINASES_3"/>
    <property type="match status" value="1"/>
</dbReference>
<dbReference type="InterPro" id="IPR011109">
    <property type="entry name" value="DNA_bind_recombinase_dom"/>
</dbReference>
<dbReference type="PANTHER" id="PTHR30461:SF23">
    <property type="entry name" value="DNA RECOMBINASE-RELATED"/>
    <property type="match status" value="1"/>
</dbReference>
<dbReference type="RefSeq" id="WP_146135586.1">
    <property type="nucleotide sequence ID" value="NZ_JBBMEZ010000013.1"/>
</dbReference>
<gene>
    <name evidence="7" type="ORF">WMO39_06020</name>
</gene>
<organism evidence="7 8">
    <name type="scientific">Ruminococcoides intestinale</name>
    <dbReference type="NCBI Taxonomy" id="3133162"/>
    <lineage>
        <taxon>Bacteria</taxon>
        <taxon>Bacillati</taxon>
        <taxon>Bacillota</taxon>
        <taxon>Clostridia</taxon>
        <taxon>Eubacteriales</taxon>
        <taxon>Oscillospiraceae</taxon>
        <taxon>Ruminococcoides</taxon>
    </lineage>
</organism>
<reference evidence="7 8" key="1">
    <citation type="submission" date="2024-03" db="EMBL/GenBank/DDBJ databases">
        <title>Human intestinal bacterial collection.</title>
        <authorList>
            <person name="Pauvert C."/>
            <person name="Hitch T.C.A."/>
            <person name="Clavel T."/>
        </authorList>
    </citation>
    <scope>NUCLEOTIDE SEQUENCE [LARGE SCALE GENOMIC DNA]</scope>
    <source>
        <strain evidence="7 8">CLA-JM-H38</strain>
    </source>
</reference>
<dbReference type="Pfam" id="PF13408">
    <property type="entry name" value="Zn_ribbon_recom"/>
    <property type="match status" value="1"/>
</dbReference>
<dbReference type="InterPro" id="IPR050639">
    <property type="entry name" value="SSR_resolvase"/>
</dbReference>
<evidence type="ECO:0000259" key="5">
    <source>
        <dbReference type="PROSITE" id="PS51736"/>
    </source>
</evidence>
<keyword evidence="2" id="KW-0238">DNA-binding</keyword>
<proteinExistence type="predicted"/>
<keyword evidence="1" id="KW-0229">DNA integration</keyword>
<feature type="domain" description="Recombinase" evidence="6">
    <location>
        <begin position="166"/>
        <end position="283"/>
    </location>
</feature>
<dbReference type="InterPro" id="IPR025827">
    <property type="entry name" value="Zn_ribbon_recom_dom"/>
</dbReference>
<dbReference type="EMBL" id="JBBMEZ010000013">
    <property type="protein sequence ID" value="MEQ2469891.1"/>
    <property type="molecule type" value="Genomic_DNA"/>
</dbReference>
<comment type="caution">
    <text evidence="7">The sequence shown here is derived from an EMBL/GenBank/DDBJ whole genome shotgun (WGS) entry which is preliminary data.</text>
</comment>
<dbReference type="SUPFAM" id="SSF53041">
    <property type="entry name" value="Resolvase-like"/>
    <property type="match status" value="1"/>
</dbReference>
<dbReference type="InterPro" id="IPR006119">
    <property type="entry name" value="Resolv_N"/>
</dbReference>
<evidence type="ECO:0000313" key="7">
    <source>
        <dbReference type="EMBL" id="MEQ2469891.1"/>
    </source>
</evidence>
<sequence>MSGNHNKNHYAAAYIRVSTENQTELSPSSQLKIIRKFADEKGYLIDEDFIFRDNGISGRYADKRPEFNRMISLAKQKPPLFSAVLVWKFSRFARNQEESIFYKSLLRKNGIEVISVSEPIDDGPFGKLIERIIEWSDEYYSIRLSGEVRRGMTEKAERGGIVSIAPFGYKVTDGRLVVDAEKARIVSKIFADFLNNKDINMICDNLNSSKIKTANGNLWDCRAVEYILQNPVYIGKIRWNPICKTGRDFYNENLIISNGTHEPIIDENTFEQAKQILFLQGIISKEHSHKQTEIRHLIQNLVKCSNCNSTLVPIKNNFLQCSAYIHGNCHSSHSVRIEKIEKIVIKTINILIKNNLINDAFLIKENYPLKTQNDLLSIIIKRIIFDRKASHLNIFLSQSK</sequence>
<dbReference type="Gene3D" id="3.90.1750.20">
    <property type="entry name" value="Putative Large Serine Recombinase, Chain B, Domain 2"/>
    <property type="match status" value="1"/>
</dbReference>
<evidence type="ECO:0000256" key="1">
    <source>
        <dbReference type="ARBA" id="ARBA00022908"/>
    </source>
</evidence>
<evidence type="ECO:0000256" key="2">
    <source>
        <dbReference type="ARBA" id="ARBA00023125"/>
    </source>
</evidence>
<dbReference type="InterPro" id="IPR006118">
    <property type="entry name" value="Recombinase_CS"/>
</dbReference>
<evidence type="ECO:0000313" key="8">
    <source>
        <dbReference type="Proteomes" id="UP001490816"/>
    </source>
</evidence>
<feature type="active site" description="O-(5'-phospho-DNA)-serine intermediate" evidence="4">
    <location>
        <position position="18"/>
    </location>
</feature>
<dbReference type="Pfam" id="PF00239">
    <property type="entry name" value="Resolvase"/>
    <property type="match status" value="1"/>
</dbReference>
<dbReference type="SMART" id="SM00857">
    <property type="entry name" value="Resolvase"/>
    <property type="match status" value="1"/>
</dbReference>
<protein>
    <submittedName>
        <fullName evidence="7">Recombinase family protein</fullName>
    </submittedName>
</protein>
<evidence type="ECO:0000259" key="6">
    <source>
        <dbReference type="PROSITE" id="PS51737"/>
    </source>
</evidence>
<evidence type="ECO:0000256" key="4">
    <source>
        <dbReference type="PROSITE-ProRule" id="PRU10137"/>
    </source>
</evidence>
<dbReference type="InterPro" id="IPR036162">
    <property type="entry name" value="Resolvase-like_N_sf"/>
</dbReference>
<dbReference type="PROSITE" id="PS51737">
    <property type="entry name" value="RECOMBINASE_DNA_BIND"/>
    <property type="match status" value="1"/>
</dbReference>
<dbReference type="CDD" id="cd00338">
    <property type="entry name" value="Ser_Recombinase"/>
    <property type="match status" value="1"/>
</dbReference>
<dbReference type="PROSITE" id="PS00397">
    <property type="entry name" value="RECOMBINASES_1"/>
    <property type="match status" value="1"/>
</dbReference>
<evidence type="ECO:0000256" key="3">
    <source>
        <dbReference type="ARBA" id="ARBA00023172"/>
    </source>
</evidence>
<dbReference type="PANTHER" id="PTHR30461">
    <property type="entry name" value="DNA-INVERTASE FROM LAMBDOID PROPHAGE"/>
    <property type="match status" value="1"/>
</dbReference>
<name>A0ABV1F951_9FIRM</name>
<dbReference type="Proteomes" id="UP001490816">
    <property type="component" value="Unassembled WGS sequence"/>
</dbReference>
<dbReference type="InterPro" id="IPR038109">
    <property type="entry name" value="DNA_bind_recomb_sf"/>
</dbReference>
<keyword evidence="8" id="KW-1185">Reference proteome</keyword>
<feature type="domain" description="Resolvase/invertase-type recombinase catalytic" evidence="5">
    <location>
        <begin position="10"/>
        <end position="159"/>
    </location>
</feature>
<dbReference type="Gene3D" id="3.40.50.1390">
    <property type="entry name" value="Resolvase, N-terminal catalytic domain"/>
    <property type="match status" value="1"/>
</dbReference>
<accession>A0ABV1F951</accession>